<dbReference type="AlphaFoldDB" id="A0A382UZY1"/>
<dbReference type="Gene3D" id="2.60.40.10">
    <property type="entry name" value="Immunoglobulins"/>
    <property type="match status" value="1"/>
</dbReference>
<feature type="compositionally biased region" description="Basic and acidic residues" evidence="1">
    <location>
        <begin position="171"/>
        <end position="194"/>
    </location>
</feature>
<accession>A0A382UZY1</accession>
<evidence type="ECO:0008006" key="3">
    <source>
        <dbReference type="Google" id="ProtNLM"/>
    </source>
</evidence>
<dbReference type="InterPro" id="IPR013783">
    <property type="entry name" value="Ig-like_fold"/>
</dbReference>
<sequence>MSTTNATMLLIVCFLGLLTTKVLDDRQRAREIEKQNRIRARVLAEEQERQRLAEIELAKCRVTIPHDGDKETITAMVGLNVTAVDPEKDELKYEWIQSRGNPVELKPNPGSAEVTFEGGVGEYVFTVNITDSYGITVNEEQTVVISKEPNEPPNADVQCPLQDQTPVMAEAKAKAEAPKEEKKAEAPKEKAEKK</sequence>
<evidence type="ECO:0000313" key="2">
    <source>
        <dbReference type="EMBL" id="SVD39238.1"/>
    </source>
</evidence>
<proteinExistence type="predicted"/>
<name>A0A382UZY1_9ZZZZ</name>
<gene>
    <name evidence="2" type="ORF">METZ01_LOCUS392092</name>
</gene>
<dbReference type="EMBL" id="UINC01147739">
    <property type="protein sequence ID" value="SVD39238.1"/>
    <property type="molecule type" value="Genomic_DNA"/>
</dbReference>
<feature type="region of interest" description="Disordered" evidence="1">
    <location>
        <begin position="148"/>
        <end position="194"/>
    </location>
</feature>
<dbReference type="Pfam" id="PF22352">
    <property type="entry name" value="K319L-like_PKD"/>
    <property type="match status" value="1"/>
</dbReference>
<protein>
    <recommendedName>
        <fullName evidence="3">Ig-like domain-containing protein</fullName>
    </recommendedName>
</protein>
<reference evidence="2" key="1">
    <citation type="submission" date="2018-05" db="EMBL/GenBank/DDBJ databases">
        <authorList>
            <person name="Lanie J.A."/>
            <person name="Ng W.-L."/>
            <person name="Kazmierczak K.M."/>
            <person name="Andrzejewski T.M."/>
            <person name="Davidsen T.M."/>
            <person name="Wayne K.J."/>
            <person name="Tettelin H."/>
            <person name="Glass J.I."/>
            <person name="Rusch D."/>
            <person name="Podicherti R."/>
            <person name="Tsui H.-C.T."/>
            <person name="Winkler M.E."/>
        </authorList>
    </citation>
    <scope>NUCLEOTIDE SEQUENCE</scope>
</reference>
<organism evidence="2">
    <name type="scientific">marine metagenome</name>
    <dbReference type="NCBI Taxonomy" id="408172"/>
    <lineage>
        <taxon>unclassified sequences</taxon>
        <taxon>metagenomes</taxon>
        <taxon>ecological metagenomes</taxon>
    </lineage>
</organism>
<evidence type="ECO:0000256" key="1">
    <source>
        <dbReference type="SAM" id="MobiDB-lite"/>
    </source>
</evidence>